<organism evidence="2 3">
    <name type="scientific">Lentzea albidocapillata subsp. violacea</name>
    <dbReference type="NCBI Taxonomy" id="128104"/>
    <lineage>
        <taxon>Bacteria</taxon>
        <taxon>Bacillati</taxon>
        <taxon>Actinomycetota</taxon>
        <taxon>Actinomycetes</taxon>
        <taxon>Pseudonocardiales</taxon>
        <taxon>Pseudonocardiaceae</taxon>
        <taxon>Lentzea</taxon>
    </lineage>
</organism>
<sequence>MGKGRRVRAARAQKRTSGHEHQGQVDRDSAVPFTLPGGWQFIDDDGDDLDDVVFPDDALLDPSSCPIGHVCVGCGGHEGLAATTAAFSRPGGGFDVACATVCRSCDGRSFLQMLDQHGLDRAFTRHAEHAVAQPGQDGAHA</sequence>
<evidence type="ECO:0000313" key="3">
    <source>
        <dbReference type="Proteomes" id="UP000199682"/>
    </source>
</evidence>
<dbReference type="AlphaFoldDB" id="A0A1G9YVP2"/>
<feature type="region of interest" description="Disordered" evidence="1">
    <location>
        <begin position="1"/>
        <end position="30"/>
    </location>
</feature>
<protein>
    <submittedName>
        <fullName evidence="2">Uncharacterized protein</fullName>
    </submittedName>
</protein>
<feature type="compositionally biased region" description="Basic and acidic residues" evidence="1">
    <location>
        <begin position="17"/>
        <end position="29"/>
    </location>
</feature>
<gene>
    <name evidence="2" type="ORF">SAMN04488074_1362</name>
</gene>
<proteinExistence type="predicted"/>
<dbReference type="Proteomes" id="UP000199682">
    <property type="component" value="Unassembled WGS sequence"/>
</dbReference>
<accession>A0A1G9YVP2</accession>
<feature type="compositionally biased region" description="Basic residues" evidence="1">
    <location>
        <begin position="1"/>
        <end position="16"/>
    </location>
</feature>
<dbReference type="RefSeq" id="WP_176930014.1">
    <property type="nucleotide sequence ID" value="NZ_FNET01000036.1"/>
</dbReference>
<reference evidence="3" key="1">
    <citation type="submission" date="2016-10" db="EMBL/GenBank/DDBJ databases">
        <authorList>
            <person name="Varghese N."/>
            <person name="Submissions S."/>
        </authorList>
    </citation>
    <scope>NUCLEOTIDE SEQUENCE [LARGE SCALE GENOMIC DNA]</scope>
    <source>
        <strain evidence="3">DSM 44796</strain>
    </source>
</reference>
<name>A0A1G9YVP2_9PSEU</name>
<dbReference type="EMBL" id="FNET01000036">
    <property type="protein sequence ID" value="SDN13228.1"/>
    <property type="molecule type" value="Genomic_DNA"/>
</dbReference>
<evidence type="ECO:0000313" key="2">
    <source>
        <dbReference type="EMBL" id="SDN13228.1"/>
    </source>
</evidence>
<evidence type="ECO:0000256" key="1">
    <source>
        <dbReference type="SAM" id="MobiDB-lite"/>
    </source>
</evidence>